<keyword evidence="1" id="KW-0479">Metal-binding</keyword>
<evidence type="ECO:0008006" key="8">
    <source>
        <dbReference type="Google" id="ProtNLM"/>
    </source>
</evidence>
<evidence type="ECO:0000256" key="4">
    <source>
        <dbReference type="ARBA" id="ARBA00023203"/>
    </source>
</evidence>
<dbReference type="InterPro" id="IPR001589">
    <property type="entry name" value="Actinin_actin-bd_CS"/>
</dbReference>
<keyword evidence="2" id="KW-0677">Repeat</keyword>
<dbReference type="GO" id="GO:0032432">
    <property type="term" value="C:actin filament bundle"/>
    <property type="evidence" value="ECO:0007669"/>
    <property type="project" value="TreeGrafter"/>
</dbReference>
<dbReference type="InterPro" id="IPR039959">
    <property type="entry name" value="Fimbrin/Plastin"/>
</dbReference>
<evidence type="ECO:0000259" key="5">
    <source>
        <dbReference type="PROSITE" id="PS50021"/>
    </source>
</evidence>
<keyword evidence="4" id="KW-0009">Actin-binding</keyword>
<dbReference type="AlphaFoldDB" id="A0A7S0CMX3"/>
<dbReference type="Gene3D" id="1.10.418.10">
    <property type="entry name" value="Calponin-like domain"/>
    <property type="match status" value="4"/>
</dbReference>
<feature type="domain" description="Calponin-homology (CH)" evidence="5">
    <location>
        <begin position="514"/>
        <end position="622"/>
    </location>
</feature>
<sequence length="622" mass="70667">MSLESKFKPKDLAEFRKVFNSFDHNGDKNIDRKEMRDVLTSLKMYDSLSKLNEIMEEMDTNKDGQIDWSEFLEVVYACKFGGKASTFGKVYEKQKQTVIKVGKGHTVHSFAVEEMLAFSEHINHCLKDDKELSKFGLLPIPTDEKEMGLCKNVKDGILLAKFINIAVPDTIDERALNKPKGSRALTVFQINENMNLVINSAKGIGIKVVNIGATELTEGKKHPHLVLGLVWQLVKLQLLNSINLKSHPELVRLLEEGEDLEDLLRLPPEQLLMRWFNYHLKNAGSERRVTNFSGDVKDSKCYTVLLHQIAPGRCDDKALEVKDAKKRAQMVLDNAKKLDVEAFITANDICKGNPKLNLAFTAAIFNQCPGLDPMEEEELEKIGLLEDDIGDSREERAFRMWMNSLGLENFYINNLFEDCADGLNLLKVIDAVEPGIVYWKSVCKKPNNKFKKVGNQNYAVVLGKQMKFSLVGISGQDFVEKNKKLLLAFVWQLMRHHTLKYLAKVQQKHFGGKKVTDEMMVKWANSKVSQCGRKSRMRSLKHKSLSTCVFFLDLLYAIQPKVIDDQYVTEGKTNEDAMMNAKYAISVARKLGAVVFCIPEDLVEVRYKMVLTFVASIMSCDQ</sequence>
<reference evidence="7" key="1">
    <citation type="submission" date="2021-01" db="EMBL/GenBank/DDBJ databases">
        <authorList>
            <person name="Corre E."/>
            <person name="Pelletier E."/>
            <person name="Niang G."/>
            <person name="Scheremetjew M."/>
            <person name="Finn R."/>
            <person name="Kale V."/>
            <person name="Holt S."/>
            <person name="Cochrane G."/>
            <person name="Meng A."/>
            <person name="Brown T."/>
            <person name="Cohen L."/>
        </authorList>
    </citation>
    <scope>NUCLEOTIDE SEQUENCE</scope>
    <source>
        <strain evidence="7">CCMP2058</strain>
    </source>
</reference>
<protein>
    <recommendedName>
        <fullName evidence="8">Fimbrin</fullName>
    </recommendedName>
</protein>
<feature type="domain" description="EF-hand" evidence="6">
    <location>
        <begin position="10"/>
        <end position="45"/>
    </location>
</feature>
<dbReference type="CDD" id="cd21220">
    <property type="entry name" value="CH_PLS_FIM_rpt4"/>
    <property type="match status" value="1"/>
</dbReference>
<evidence type="ECO:0000256" key="3">
    <source>
        <dbReference type="ARBA" id="ARBA00022837"/>
    </source>
</evidence>
<dbReference type="SMART" id="SM00033">
    <property type="entry name" value="CH"/>
    <property type="match status" value="4"/>
</dbReference>
<dbReference type="InterPro" id="IPR018247">
    <property type="entry name" value="EF_Hand_1_Ca_BS"/>
</dbReference>
<dbReference type="GO" id="GO:0005509">
    <property type="term" value="F:calcium ion binding"/>
    <property type="evidence" value="ECO:0007669"/>
    <property type="project" value="InterPro"/>
</dbReference>
<dbReference type="PROSITE" id="PS50222">
    <property type="entry name" value="EF_HAND_2"/>
    <property type="match status" value="2"/>
</dbReference>
<dbReference type="FunFam" id="1.10.418.10:FF:000042">
    <property type="entry name" value="Fimbrin, putative"/>
    <property type="match status" value="1"/>
</dbReference>
<evidence type="ECO:0000256" key="2">
    <source>
        <dbReference type="ARBA" id="ARBA00022737"/>
    </source>
</evidence>
<evidence type="ECO:0000259" key="6">
    <source>
        <dbReference type="PROSITE" id="PS50222"/>
    </source>
</evidence>
<feature type="domain" description="Calponin-homology (CH)" evidence="5">
    <location>
        <begin position="392"/>
        <end position="498"/>
    </location>
</feature>
<dbReference type="PROSITE" id="PS50021">
    <property type="entry name" value="CH"/>
    <property type="match status" value="4"/>
</dbReference>
<dbReference type="PROSITE" id="PS00018">
    <property type="entry name" value="EF_HAND_1"/>
    <property type="match status" value="2"/>
</dbReference>
<name>A0A7S0CMX3_9EUKA</name>
<proteinExistence type="predicted"/>
<dbReference type="CDD" id="cd00051">
    <property type="entry name" value="EFh"/>
    <property type="match status" value="1"/>
</dbReference>
<dbReference type="PROSITE" id="PS00019">
    <property type="entry name" value="ACTININ_1"/>
    <property type="match status" value="1"/>
</dbReference>
<dbReference type="FunFam" id="1.10.418.10:FF:000010">
    <property type="entry name" value="Plastin-3 isoform 1"/>
    <property type="match status" value="1"/>
</dbReference>
<gene>
    <name evidence="7" type="ORF">LAMO00422_LOCUS370</name>
</gene>
<feature type="domain" description="Calponin-homology (CH)" evidence="5">
    <location>
        <begin position="112"/>
        <end position="238"/>
    </location>
</feature>
<dbReference type="SUPFAM" id="SSF47473">
    <property type="entry name" value="EF-hand"/>
    <property type="match status" value="1"/>
</dbReference>
<dbReference type="GO" id="GO:0051017">
    <property type="term" value="P:actin filament bundle assembly"/>
    <property type="evidence" value="ECO:0007669"/>
    <property type="project" value="InterPro"/>
</dbReference>
<dbReference type="EMBL" id="HBEM01000527">
    <property type="protein sequence ID" value="CAD8428710.1"/>
    <property type="molecule type" value="Transcribed_RNA"/>
</dbReference>
<evidence type="ECO:0000313" key="7">
    <source>
        <dbReference type="EMBL" id="CAD8428710.1"/>
    </source>
</evidence>
<evidence type="ECO:0000256" key="1">
    <source>
        <dbReference type="ARBA" id="ARBA00022723"/>
    </source>
</evidence>
<dbReference type="GO" id="GO:0051639">
    <property type="term" value="P:actin filament network formation"/>
    <property type="evidence" value="ECO:0007669"/>
    <property type="project" value="TreeGrafter"/>
</dbReference>
<dbReference type="GO" id="GO:0005737">
    <property type="term" value="C:cytoplasm"/>
    <property type="evidence" value="ECO:0007669"/>
    <property type="project" value="TreeGrafter"/>
</dbReference>
<dbReference type="GO" id="GO:0005884">
    <property type="term" value="C:actin filament"/>
    <property type="evidence" value="ECO:0007669"/>
    <property type="project" value="TreeGrafter"/>
</dbReference>
<dbReference type="InterPro" id="IPR002048">
    <property type="entry name" value="EF_hand_dom"/>
</dbReference>
<dbReference type="SUPFAM" id="SSF47576">
    <property type="entry name" value="Calponin-homology domain, CH-domain"/>
    <property type="match status" value="1"/>
</dbReference>
<organism evidence="7">
    <name type="scientific">Amorphochlora amoebiformis</name>
    <dbReference type="NCBI Taxonomy" id="1561963"/>
    <lineage>
        <taxon>Eukaryota</taxon>
        <taxon>Sar</taxon>
        <taxon>Rhizaria</taxon>
        <taxon>Cercozoa</taxon>
        <taxon>Chlorarachniophyceae</taxon>
        <taxon>Amorphochlora</taxon>
    </lineage>
</organism>
<dbReference type="Pfam" id="PF13499">
    <property type="entry name" value="EF-hand_7"/>
    <property type="match status" value="1"/>
</dbReference>
<dbReference type="PANTHER" id="PTHR19961:SF18">
    <property type="entry name" value="FI19014P1"/>
    <property type="match status" value="1"/>
</dbReference>
<dbReference type="PANTHER" id="PTHR19961">
    <property type="entry name" value="FIMBRIN/PLASTIN"/>
    <property type="match status" value="1"/>
</dbReference>
<dbReference type="InterPro" id="IPR036872">
    <property type="entry name" value="CH_dom_sf"/>
</dbReference>
<feature type="domain" description="EF-hand" evidence="6">
    <location>
        <begin position="46"/>
        <end position="81"/>
    </location>
</feature>
<dbReference type="Gene3D" id="1.10.238.10">
    <property type="entry name" value="EF-hand"/>
    <property type="match status" value="1"/>
</dbReference>
<dbReference type="CDD" id="cd21219">
    <property type="entry name" value="CH_PLS_FIM_rpt3"/>
    <property type="match status" value="1"/>
</dbReference>
<keyword evidence="3" id="KW-0106">Calcium</keyword>
<dbReference type="Pfam" id="PF00307">
    <property type="entry name" value="CH"/>
    <property type="match status" value="4"/>
</dbReference>
<dbReference type="SMART" id="SM00054">
    <property type="entry name" value="EFh"/>
    <property type="match status" value="2"/>
</dbReference>
<feature type="domain" description="Calponin-homology (CH)" evidence="5">
    <location>
        <begin position="266"/>
        <end position="369"/>
    </location>
</feature>
<dbReference type="GO" id="GO:0051015">
    <property type="term" value="F:actin filament binding"/>
    <property type="evidence" value="ECO:0007669"/>
    <property type="project" value="InterPro"/>
</dbReference>
<accession>A0A7S0CMX3</accession>
<dbReference type="InterPro" id="IPR011992">
    <property type="entry name" value="EF-hand-dom_pair"/>
</dbReference>
<dbReference type="InterPro" id="IPR001715">
    <property type="entry name" value="CH_dom"/>
</dbReference>